<evidence type="ECO:0000259" key="2">
    <source>
        <dbReference type="Pfam" id="PF04773"/>
    </source>
</evidence>
<dbReference type="PANTHER" id="PTHR38731">
    <property type="entry name" value="LIPL45-RELATED LIPOPROTEIN-RELATED"/>
    <property type="match status" value="1"/>
</dbReference>
<evidence type="ECO:0000313" key="4">
    <source>
        <dbReference type="Proteomes" id="UP000251800"/>
    </source>
</evidence>
<accession>A0A363UQR4</accession>
<dbReference type="AlphaFoldDB" id="A0A363UQR4"/>
<evidence type="ECO:0000313" key="3">
    <source>
        <dbReference type="EMBL" id="PWN57840.1"/>
    </source>
</evidence>
<proteinExistence type="predicted"/>
<dbReference type="Pfam" id="PF04773">
    <property type="entry name" value="FecR"/>
    <property type="match status" value="1"/>
</dbReference>
<feature type="domain" description="FecR protein" evidence="2">
    <location>
        <begin position="170"/>
        <end position="297"/>
    </location>
</feature>
<dbReference type="EMBL" id="QEQK01000001">
    <property type="protein sequence ID" value="PWN57840.1"/>
    <property type="molecule type" value="Genomic_DNA"/>
</dbReference>
<reference evidence="3 4" key="1">
    <citation type="submission" date="2018-05" db="EMBL/GenBank/DDBJ databases">
        <title>Abyssibacter profundi OUC007T gen. nov., sp. nov, a marine bacterium isolated from seawater of the Mariana Trench.</title>
        <authorList>
            <person name="Zhou S."/>
        </authorList>
    </citation>
    <scope>NUCLEOTIDE SEQUENCE [LARGE SCALE GENOMIC DNA]</scope>
    <source>
        <strain evidence="3 4">OUC007</strain>
    </source>
</reference>
<dbReference type="Proteomes" id="UP000251800">
    <property type="component" value="Unassembled WGS sequence"/>
</dbReference>
<keyword evidence="1" id="KW-0732">Signal</keyword>
<protein>
    <recommendedName>
        <fullName evidence="2">FecR protein domain-containing protein</fullName>
    </recommendedName>
</protein>
<evidence type="ECO:0000256" key="1">
    <source>
        <dbReference type="SAM" id="SignalP"/>
    </source>
</evidence>
<gene>
    <name evidence="3" type="ORF">DEH80_01500</name>
</gene>
<dbReference type="InterPro" id="IPR006860">
    <property type="entry name" value="FecR"/>
</dbReference>
<feature type="chain" id="PRO_5016595253" description="FecR protein domain-containing protein" evidence="1">
    <location>
        <begin position="43"/>
        <end position="370"/>
    </location>
</feature>
<feature type="signal peptide" evidence="1">
    <location>
        <begin position="1"/>
        <end position="42"/>
    </location>
</feature>
<comment type="caution">
    <text evidence="3">The sequence shown here is derived from an EMBL/GenBank/DDBJ whole genome shotgun (WGS) entry which is preliminary data.</text>
</comment>
<dbReference type="OrthoDB" id="7028389at2"/>
<name>A0A363UQR4_9GAMM</name>
<organism evidence="3 4">
    <name type="scientific">Abyssibacter profundi</name>
    <dbReference type="NCBI Taxonomy" id="2182787"/>
    <lineage>
        <taxon>Bacteria</taxon>
        <taxon>Pseudomonadati</taxon>
        <taxon>Pseudomonadota</taxon>
        <taxon>Gammaproteobacteria</taxon>
        <taxon>Chromatiales</taxon>
        <taxon>Oceanococcaceae</taxon>
        <taxon>Abyssibacter</taxon>
    </lineage>
</organism>
<sequence length="370" mass="39683">MTDHVCPDSKRALMTQKRLTRGMTMRALAWLLLGLTSSLAIAAPRFDPQLVPFEQAGEYDYTVRPGDSLGSIVMQQYPDQRGHWQDMMRAIFTVNREQFVGTEHRLPVGTTLALPAVAQPTPAPVPAPTPPAPLYTAGSVVSLEGTDAQALRNDRPARALDRGAAVHVEDTIATGEDSQAVVRLVDGRLLVVRESSELTINSLDVDARGNVRKSLLTLARGGLRWVSNLIQRDPTADPDEAQPANDAEAPTNYQLRTPTSVIGIRGTDFAAQLCLPPSCQRPPSDEGTVVGLLDGAVGLSNDAAANVELAPGDVFLVSDPTTPPVSRPDLAAFVFGDAAQGKMVTRCIGSPTKQRLHRCSQTYERPADAP</sequence>
<keyword evidence="4" id="KW-1185">Reference proteome</keyword>